<reference evidence="3" key="1">
    <citation type="submission" date="2016-04" db="EMBL/GenBank/DDBJ databases">
        <authorList>
            <person name="Tabuchi Yagui T.R."/>
        </authorList>
    </citation>
    <scope>NUCLEOTIDE SEQUENCE [LARGE SCALE GENOMIC DNA]</scope>
    <source>
        <strain evidence="3">NIES-26</strain>
    </source>
</reference>
<dbReference type="Gene3D" id="3.40.50.300">
    <property type="entry name" value="P-loop containing nucleotide triphosphate hydrolases"/>
    <property type="match status" value="1"/>
</dbReference>
<dbReference type="Proteomes" id="UP000252107">
    <property type="component" value="Unassembled WGS sequence"/>
</dbReference>
<evidence type="ECO:0000313" key="4">
    <source>
        <dbReference type="Proteomes" id="UP000252107"/>
    </source>
</evidence>
<name>A0A367RRQ5_9NOSO</name>
<accession>A0A367RRQ5</accession>
<keyword evidence="1" id="KW-0812">Transmembrane</keyword>
<dbReference type="InterPro" id="IPR027417">
    <property type="entry name" value="P-loop_NTPase"/>
</dbReference>
<proteinExistence type="predicted"/>
<gene>
    <name evidence="3" type="ORF">A6770_12085</name>
</gene>
<comment type="caution">
    <text evidence="3">The sequence shown here is derived from an EMBL/GenBank/DDBJ whole genome shotgun (WGS) entry which is preliminary data.</text>
</comment>
<evidence type="ECO:0000259" key="2">
    <source>
        <dbReference type="Pfam" id="PF13086"/>
    </source>
</evidence>
<dbReference type="Pfam" id="PF13086">
    <property type="entry name" value="AAA_11"/>
    <property type="match status" value="1"/>
</dbReference>
<dbReference type="GO" id="GO:0004386">
    <property type="term" value="F:helicase activity"/>
    <property type="evidence" value="ECO:0007669"/>
    <property type="project" value="InterPro"/>
</dbReference>
<dbReference type="AlphaFoldDB" id="A0A367RRQ5"/>
<evidence type="ECO:0000313" key="3">
    <source>
        <dbReference type="EMBL" id="RCJ39175.1"/>
    </source>
</evidence>
<keyword evidence="1" id="KW-1133">Transmembrane helix</keyword>
<evidence type="ECO:0000256" key="1">
    <source>
        <dbReference type="SAM" id="Phobius"/>
    </source>
</evidence>
<dbReference type="SUPFAM" id="SSF52540">
    <property type="entry name" value="P-loop containing nucleoside triphosphate hydrolases"/>
    <property type="match status" value="1"/>
</dbReference>
<dbReference type="InterPro" id="IPR041677">
    <property type="entry name" value="DNA2/NAM7_AAA_11"/>
</dbReference>
<protein>
    <recommendedName>
        <fullName evidence="2">DNA2/NAM7 helicase helicase domain-containing protein</fullName>
    </recommendedName>
</protein>
<keyword evidence="4" id="KW-1185">Reference proteome</keyword>
<sequence>MYKNVRQSKAGVEAVLSEYLKDLETDHQGVIEVLRDCTVVLAATCPQSSSKQMQFVTESDNAVFETVIVDEAARANPLDLFIPMSKAKRRIILVGDHRQLPHILEDDIFIKTPVNACRCTYRMNCTTFLFVIRLFYFCTKGYYFYQ</sequence>
<keyword evidence="1" id="KW-0472">Membrane</keyword>
<organism evidence="3 4">
    <name type="scientific">Nostoc minutum NIES-26</name>
    <dbReference type="NCBI Taxonomy" id="1844469"/>
    <lineage>
        <taxon>Bacteria</taxon>
        <taxon>Bacillati</taxon>
        <taxon>Cyanobacteriota</taxon>
        <taxon>Cyanophyceae</taxon>
        <taxon>Nostocales</taxon>
        <taxon>Nostocaceae</taxon>
        <taxon>Nostoc</taxon>
    </lineage>
</organism>
<feature type="domain" description="DNA2/NAM7 helicase helicase" evidence="2">
    <location>
        <begin position="5"/>
        <end position="101"/>
    </location>
</feature>
<dbReference type="EMBL" id="LXQD01000076">
    <property type="protein sequence ID" value="RCJ39175.1"/>
    <property type="molecule type" value="Genomic_DNA"/>
</dbReference>
<feature type="transmembrane region" description="Helical" evidence="1">
    <location>
        <begin position="128"/>
        <end position="145"/>
    </location>
</feature>